<dbReference type="InterPro" id="IPR034804">
    <property type="entry name" value="SQR/QFR_C/D"/>
</dbReference>
<dbReference type="OrthoDB" id="164026at2"/>
<keyword evidence="10" id="KW-1185">Reference proteome</keyword>
<reference evidence="9" key="1">
    <citation type="submission" date="2016-01" db="EMBL/GenBank/DDBJ databases">
        <authorList>
            <person name="Mcilroy J.S."/>
            <person name="Karst M S."/>
            <person name="Albertsen M."/>
        </authorList>
    </citation>
    <scope>NUCLEOTIDE SEQUENCE</scope>
    <source>
        <strain evidence="9">Cfx-K</strain>
    </source>
</reference>
<evidence type="ECO:0000256" key="7">
    <source>
        <dbReference type="ARBA" id="ARBA00023136"/>
    </source>
</evidence>
<dbReference type="KEGG" id="pbf:CFX0092_A1890"/>
<dbReference type="InterPro" id="IPR000701">
    <property type="entry name" value="SuccDH_FuR_B_TM-su"/>
</dbReference>
<feature type="transmembrane region" description="Helical" evidence="8">
    <location>
        <begin position="106"/>
        <end position="126"/>
    </location>
</feature>
<keyword evidence="7 8" id="KW-0472">Membrane</keyword>
<evidence type="ECO:0000256" key="1">
    <source>
        <dbReference type="ARBA" id="ARBA00004370"/>
    </source>
</evidence>
<dbReference type="EMBL" id="LN890655">
    <property type="protein sequence ID" value="CUS03768.2"/>
    <property type="molecule type" value="Genomic_DNA"/>
</dbReference>
<evidence type="ECO:0000256" key="2">
    <source>
        <dbReference type="ARBA" id="ARBA00022617"/>
    </source>
</evidence>
<feature type="transmembrane region" description="Helical" evidence="8">
    <location>
        <begin position="64"/>
        <end position="85"/>
    </location>
</feature>
<gene>
    <name evidence="9" type="ORF">CFX0092_A1890</name>
</gene>
<proteinExistence type="predicted"/>
<accession>A0A160T3Z4</accession>
<evidence type="ECO:0000313" key="10">
    <source>
        <dbReference type="Proteomes" id="UP000215027"/>
    </source>
</evidence>
<organism evidence="9 10">
    <name type="scientific">Candidatus Promineifilum breve</name>
    <dbReference type="NCBI Taxonomy" id="1806508"/>
    <lineage>
        <taxon>Bacteria</taxon>
        <taxon>Bacillati</taxon>
        <taxon>Chloroflexota</taxon>
        <taxon>Ardenticatenia</taxon>
        <taxon>Candidatus Promineifilales</taxon>
        <taxon>Candidatus Promineifilaceae</taxon>
        <taxon>Candidatus Promineifilum</taxon>
    </lineage>
</organism>
<evidence type="ECO:0000256" key="3">
    <source>
        <dbReference type="ARBA" id="ARBA00022692"/>
    </source>
</evidence>
<dbReference type="Proteomes" id="UP000215027">
    <property type="component" value="Chromosome I"/>
</dbReference>
<sequence length="131" mass="14426">MDNTISRRSLDQMAAQRDRSGSMWLVQAITGLLLVALLGTHMIVHHFVVEGGLRDFQQVMDYVSNPLVMVIEILFVICATVHGLLGVRSILVDLRPSARALGIIEWGLRIVGLVTIVYGIYLAVALQRMAG</sequence>
<dbReference type="Gene3D" id="1.20.1300.10">
    <property type="entry name" value="Fumarate reductase/succinate dehydrogenase, transmembrane subunit"/>
    <property type="match status" value="1"/>
</dbReference>
<dbReference type="RefSeq" id="WP_095043213.1">
    <property type="nucleotide sequence ID" value="NZ_LN890655.1"/>
</dbReference>
<keyword evidence="2" id="KW-0349">Heme</keyword>
<evidence type="ECO:0000256" key="4">
    <source>
        <dbReference type="ARBA" id="ARBA00022723"/>
    </source>
</evidence>
<protein>
    <submittedName>
        <fullName evidence="9">Succinate dehydrogenase/fumarate reductase related membrane subunit</fullName>
    </submittedName>
</protein>
<keyword evidence="5 8" id="KW-1133">Transmembrane helix</keyword>
<evidence type="ECO:0000313" key="9">
    <source>
        <dbReference type="EMBL" id="CUS03768.2"/>
    </source>
</evidence>
<keyword evidence="4" id="KW-0479">Metal-binding</keyword>
<dbReference type="AlphaFoldDB" id="A0A160T3Z4"/>
<keyword evidence="6" id="KW-0408">Iron</keyword>
<keyword evidence="3 8" id="KW-0812">Transmembrane</keyword>
<evidence type="ECO:0000256" key="8">
    <source>
        <dbReference type="SAM" id="Phobius"/>
    </source>
</evidence>
<name>A0A160T3Z4_9CHLR</name>
<dbReference type="GO" id="GO:0046872">
    <property type="term" value="F:metal ion binding"/>
    <property type="evidence" value="ECO:0007669"/>
    <property type="project" value="UniProtKB-KW"/>
</dbReference>
<dbReference type="Pfam" id="PF01127">
    <property type="entry name" value="Sdh_cyt"/>
    <property type="match status" value="1"/>
</dbReference>
<evidence type="ECO:0000256" key="6">
    <source>
        <dbReference type="ARBA" id="ARBA00023004"/>
    </source>
</evidence>
<dbReference type="GO" id="GO:0016020">
    <property type="term" value="C:membrane"/>
    <property type="evidence" value="ECO:0007669"/>
    <property type="project" value="UniProtKB-SubCell"/>
</dbReference>
<dbReference type="SUPFAM" id="SSF81343">
    <property type="entry name" value="Fumarate reductase respiratory complex transmembrane subunits"/>
    <property type="match status" value="1"/>
</dbReference>
<comment type="subcellular location">
    <subcellularLocation>
        <location evidence="1">Membrane</location>
    </subcellularLocation>
</comment>
<feature type="transmembrane region" description="Helical" evidence="8">
    <location>
        <begin position="21"/>
        <end position="44"/>
    </location>
</feature>
<evidence type="ECO:0000256" key="5">
    <source>
        <dbReference type="ARBA" id="ARBA00022989"/>
    </source>
</evidence>